<dbReference type="Pfam" id="PF04945">
    <property type="entry name" value="YHS"/>
    <property type="match status" value="1"/>
</dbReference>
<protein>
    <recommendedName>
        <fullName evidence="2">TRASH domain-containing protein</fullName>
    </recommendedName>
</protein>
<feature type="domain" description="TRASH" evidence="2">
    <location>
        <begin position="64"/>
        <end position="102"/>
    </location>
</feature>
<dbReference type="EMBL" id="SULG01000002">
    <property type="protein sequence ID" value="TLD43554.1"/>
    <property type="molecule type" value="Genomic_DNA"/>
</dbReference>
<comment type="caution">
    <text evidence="3">The sequence shown here is derived from an EMBL/GenBank/DDBJ whole genome shotgun (WGS) entry which is preliminary data.</text>
</comment>
<proteinExistence type="predicted"/>
<dbReference type="InterPro" id="IPR011017">
    <property type="entry name" value="TRASH_dom"/>
</dbReference>
<dbReference type="AlphaFoldDB" id="A0A533QFY5"/>
<evidence type="ECO:0000313" key="4">
    <source>
        <dbReference type="Proteomes" id="UP000319783"/>
    </source>
</evidence>
<dbReference type="Gene3D" id="1.10.620.20">
    <property type="entry name" value="Ribonucleotide Reductase, subunit A"/>
    <property type="match status" value="1"/>
</dbReference>
<feature type="region of interest" description="Disordered" evidence="1">
    <location>
        <begin position="98"/>
        <end position="119"/>
    </location>
</feature>
<evidence type="ECO:0000259" key="2">
    <source>
        <dbReference type="SMART" id="SM00746"/>
    </source>
</evidence>
<gene>
    <name evidence="3" type="ORF">JETT_0185</name>
</gene>
<organism evidence="3 4">
    <name type="scientific">Candidatus Jettenia ecosi</name>
    <dbReference type="NCBI Taxonomy" id="2494326"/>
    <lineage>
        <taxon>Bacteria</taxon>
        <taxon>Pseudomonadati</taxon>
        <taxon>Planctomycetota</taxon>
        <taxon>Candidatus Brocadiia</taxon>
        <taxon>Candidatus Brocadiales</taxon>
        <taxon>Candidatus Brocadiaceae</taxon>
        <taxon>Candidatus Jettenia</taxon>
    </lineage>
</organism>
<dbReference type="InterPro" id="IPR007029">
    <property type="entry name" value="YHS_dom"/>
</dbReference>
<sequence>MNTILRRALLPVFTIVFGGFYMSTVTWAHGIYEAESKQNCYESNGYIVQTKAGMESEESGAAKDPVCNMEVSNIKKAPSEDHNGETYYFCSEQCKKTFKKDPDSYTQTETTPQHKSGGY</sequence>
<feature type="compositionally biased region" description="Polar residues" evidence="1">
    <location>
        <begin position="104"/>
        <end position="119"/>
    </location>
</feature>
<dbReference type="InterPro" id="IPR012348">
    <property type="entry name" value="RNR-like"/>
</dbReference>
<accession>A0A533QFY5</accession>
<dbReference type="GO" id="GO:0016491">
    <property type="term" value="F:oxidoreductase activity"/>
    <property type="evidence" value="ECO:0007669"/>
    <property type="project" value="InterPro"/>
</dbReference>
<dbReference type="Proteomes" id="UP000319783">
    <property type="component" value="Unassembled WGS sequence"/>
</dbReference>
<evidence type="ECO:0000313" key="3">
    <source>
        <dbReference type="EMBL" id="TLD43554.1"/>
    </source>
</evidence>
<dbReference type="SMART" id="SM00746">
    <property type="entry name" value="TRASH"/>
    <property type="match status" value="1"/>
</dbReference>
<dbReference type="InterPro" id="IPR009078">
    <property type="entry name" value="Ferritin-like_SF"/>
</dbReference>
<evidence type="ECO:0000256" key="1">
    <source>
        <dbReference type="SAM" id="MobiDB-lite"/>
    </source>
</evidence>
<name>A0A533QFY5_9BACT</name>
<reference evidence="3 4" key="1">
    <citation type="submission" date="2019-04" db="EMBL/GenBank/DDBJ databases">
        <title>Genome of a novel bacterium Candidatus Jettenia ecosi reconstructed from metagenome of an anammox bioreactor.</title>
        <authorList>
            <person name="Mardanov A.V."/>
            <person name="Beletsky A.V."/>
            <person name="Ravin N.V."/>
            <person name="Botchkova E.A."/>
            <person name="Litti Y.V."/>
            <person name="Nozhevnikova A.N."/>
        </authorList>
    </citation>
    <scope>NUCLEOTIDE SEQUENCE [LARGE SCALE GENOMIC DNA]</scope>
    <source>
        <strain evidence="3">J2</strain>
    </source>
</reference>
<dbReference type="SUPFAM" id="SSF47240">
    <property type="entry name" value="Ferritin-like"/>
    <property type="match status" value="1"/>
</dbReference>